<accession>A0A6A4FHK1</accession>
<dbReference type="Proteomes" id="UP000434957">
    <property type="component" value="Unassembled WGS sequence"/>
</dbReference>
<dbReference type="EMBL" id="QXFT01000266">
    <property type="protein sequence ID" value="KAE9349015.1"/>
    <property type="molecule type" value="Genomic_DNA"/>
</dbReference>
<organism evidence="3 5">
    <name type="scientific">Phytophthora rubi</name>
    <dbReference type="NCBI Taxonomy" id="129364"/>
    <lineage>
        <taxon>Eukaryota</taxon>
        <taxon>Sar</taxon>
        <taxon>Stramenopiles</taxon>
        <taxon>Oomycota</taxon>
        <taxon>Peronosporomycetes</taxon>
        <taxon>Peronosporales</taxon>
        <taxon>Peronosporaceae</taxon>
        <taxon>Phytophthora</taxon>
    </lineage>
</organism>
<evidence type="ECO:0000313" key="5">
    <source>
        <dbReference type="Proteomes" id="UP000434957"/>
    </source>
</evidence>
<sequence length="54" mass="6179">MIDHFAPCERAVLFSLITVLCRLSDCTTRLMSHINQSKILEKLRLKTCRTSLTA</sequence>
<proteinExistence type="predicted"/>
<evidence type="ECO:0000313" key="6">
    <source>
        <dbReference type="Proteomes" id="UP000435112"/>
    </source>
</evidence>
<dbReference type="Proteomes" id="UP000429607">
    <property type="component" value="Unassembled WGS sequence"/>
</dbReference>
<comment type="caution">
    <text evidence="3">The sequence shown here is derived from an EMBL/GenBank/DDBJ whole genome shotgun (WGS) entry which is preliminary data.</text>
</comment>
<reference evidence="3 5" key="1">
    <citation type="submission" date="2018-08" db="EMBL/GenBank/DDBJ databases">
        <title>Genomic investigation of the strawberry pathogen Phytophthora fragariae indicates pathogenicity is determined by transcriptional variation in three key races.</title>
        <authorList>
            <person name="Adams T.M."/>
            <person name="Armitage A.D."/>
            <person name="Sobczyk M.K."/>
            <person name="Bates H.J."/>
            <person name="Dunwell J.M."/>
            <person name="Nellist C.F."/>
            <person name="Harrison R.J."/>
        </authorList>
    </citation>
    <scope>NUCLEOTIDE SEQUENCE [LARGE SCALE GENOMIC DNA]</scope>
    <source>
        <strain evidence="2 4">SCRP249</strain>
        <strain evidence="1 6">SCRP324</strain>
        <strain evidence="3 5">SCRP333</strain>
    </source>
</reference>
<evidence type="ECO:0000313" key="3">
    <source>
        <dbReference type="EMBL" id="KAE9349015.1"/>
    </source>
</evidence>
<evidence type="ECO:0000313" key="1">
    <source>
        <dbReference type="EMBL" id="KAE9023488.1"/>
    </source>
</evidence>
<keyword evidence="5" id="KW-1185">Reference proteome</keyword>
<gene>
    <name evidence="2" type="ORF">PR001_g5672</name>
    <name evidence="1" type="ORF">PR002_g11705</name>
    <name evidence="3" type="ORF">PR003_g6109</name>
</gene>
<dbReference type="EMBL" id="QXFU01000710">
    <property type="protein sequence ID" value="KAE9023488.1"/>
    <property type="molecule type" value="Genomic_DNA"/>
</dbReference>
<dbReference type="Proteomes" id="UP000435112">
    <property type="component" value="Unassembled WGS sequence"/>
</dbReference>
<evidence type="ECO:0000313" key="4">
    <source>
        <dbReference type="Proteomes" id="UP000429607"/>
    </source>
</evidence>
<dbReference type="EMBL" id="QXFV01000255">
    <property type="protein sequence ID" value="KAE9043727.1"/>
    <property type="molecule type" value="Genomic_DNA"/>
</dbReference>
<name>A0A6A4FHK1_9STRA</name>
<evidence type="ECO:0000313" key="2">
    <source>
        <dbReference type="EMBL" id="KAE9043727.1"/>
    </source>
</evidence>
<dbReference type="AlphaFoldDB" id="A0A6A4FHK1"/>
<protein>
    <submittedName>
        <fullName evidence="3">Uncharacterized protein</fullName>
    </submittedName>
</protein>